<dbReference type="GO" id="GO:0005960">
    <property type="term" value="C:glycine cleavage complex"/>
    <property type="evidence" value="ECO:0007669"/>
    <property type="project" value="InterPro"/>
</dbReference>
<dbReference type="PROSITE" id="PS50968">
    <property type="entry name" value="BIOTINYL_LIPOYL"/>
    <property type="match status" value="1"/>
</dbReference>
<name>A0AAU2HA90_9ACTN</name>
<dbReference type="GO" id="GO:0005829">
    <property type="term" value="C:cytosol"/>
    <property type="evidence" value="ECO:0007669"/>
    <property type="project" value="TreeGrafter"/>
</dbReference>
<dbReference type="GO" id="GO:0019464">
    <property type="term" value="P:glycine decarboxylation via glycine cleavage system"/>
    <property type="evidence" value="ECO:0007669"/>
    <property type="project" value="UniProtKB-UniRule"/>
</dbReference>
<dbReference type="PROSITE" id="PS00189">
    <property type="entry name" value="LIPOYL"/>
    <property type="match status" value="1"/>
</dbReference>
<feature type="domain" description="Lipoyl-binding" evidence="5">
    <location>
        <begin position="24"/>
        <end position="105"/>
    </location>
</feature>
<dbReference type="InterPro" id="IPR033753">
    <property type="entry name" value="GCV_H/Fam206"/>
</dbReference>
<dbReference type="CDD" id="cd06848">
    <property type="entry name" value="GCS_H"/>
    <property type="match status" value="1"/>
</dbReference>
<evidence type="ECO:0000256" key="2">
    <source>
        <dbReference type="ARBA" id="ARBA00022823"/>
    </source>
</evidence>
<feature type="modified residue" description="N6-lipoyllysine" evidence="3 4">
    <location>
        <position position="65"/>
    </location>
</feature>
<protein>
    <recommendedName>
        <fullName evidence="3">Glycine cleavage system H protein</fullName>
    </recommendedName>
</protein>
<gene>
    <name evidence="3 6" type="primary">gcvH</name>
    <name evidence="6" type="ORF">OHV25_33705</name>
</gene>
<evidence type="ECO:0000313" key="6">
    <source>
        <dbReference type="EMBL" id="WTU44188.1"/>
    </source>
</evidence>
<dbReference type="PANTHER" id="PTHR11715">
    <property type="entry name" value="GLYCINE CLEAVAGE SYSTEM H PROTEIN"/>
    <property type="match status" value="1"/>
</dbReference>
<evidence type="ECO:0000256" key="3">
    <source>
        <dbReference type="HAMAP-Rule" id="MF_00272"/>
    </source>
</evidence>
<comment type="subunit">
    <text evidence="3">The glycine cleavage system is composed of four proteins: P, T, L and H.</text>
</comment>
<sequence length="127" mass="13508">MSKIPADLRYTLFHQWVRDEGDGVLAVGLTDYARQALGDIEFLELPAAGKTVSRKEAVGTVESVKAANDIYAPLAGEIVATNADAVATPQTVNTDPYGVWLFKLTPAQGEPTDDLLTAEQYQAAVGG</sequence>
<dbReference type="SUPFAM" id="SSF51230">
    <property type="entry name" value="Single hybrid motif"/>
    <property type="match status" value="1"/>
</dbReference>
<dbReference type="NCBIfam" id="TIGR00527">
    <property type="entry name" value="gcvH"/>
    <property type="match status" value="1"/>
</dbReference>
<dbReference type="NCBIfam" id="NF002270">
    <property type="entry name" value="PRK01202.1"/>
    <property type="match status" value="1"/>
</dbReference>
<accession>A0AAU2HA90</accession>
<evidence type="ECO:0000256" key="1">
    <source>
        <dbReference type="ARBA" id="ARBA00009249"/>
    </source>
</evidence>
<reference evidence="6" key="1">
    <citation type="submission" date="2022-10" db="EMBL/GenBank/DDBJ databases">
        <title>The complete genomes of actinobacterial strains from the NBC collection.</title>
        <authorList>
            <person name="Joergensen T.S."/>
            <person name="Alvarez Arevalo M."/>
            <person name="Sterndorff E.B."/>
            <person name="Faurdal D."/>
            <person name="Vuksanovic O."/>
            <person name="Mourched A.-S."/>
            <person name="Charusanti P."/>
            <person name="Shaw S."/>
            <person name="Blin K."/>
            <person name="Weber T."/>
        </authorList>
    </citation>
    <scope>NUCLEOTIDE SEQUENCE</scope>
    <source>
        <strain evidence="6">NBC_00060</strain>
    </source>
</reference>
<keyword evidence="2 3" id="KW-0450">Lipoyl</keyword>
<dbReference type="InterPro" id="IPR002930">
    <property type="entry name" value="GCV_H"/>
</dbReference>
<comment type="similarity">
    <text evidence="1 3">Belongs to the GcvH family.</text>
</comment>
<dbReference type="InterPro" id="IPR000089">
    <property type="entry name" value="Biotin_lipoyl"/>
</dbReference>
<comment type="function">
    <text evidence="3">The glycine cleavage system catalyzes the degradation of glycine. The H protein shuttles the methylamine group of glycine from the P protein to the T protein.</text>
</comment>
<dbReference type="InterPro" id="IPR017453">
    <property type="entry name" value="GCV_H_sub"/>
</dbReference>
<dbReference type="EMBL" id="CP108253">
    <property type="protein sequence ID" value="WTU44188.1"/>
    <property type="molecule type" value="Genomic_DNA"/>
</dbReference>
<dbReference type="InterPro" id="IPR003016">
    <property type="entry name" value="2-oxoA_DH_lipoyl-BS"/>
</dbReference>
<dbReference type="GO" id="GO:0009249">
    <property type="term" value="P:protein lipoylation"/>
    <property type="evidence" value="ECO:0007669"/>
    <property type="project" value="TreeGrafter"/>
</dbReference>
<evidence type="ECO:0000259" key="5">
    <source>
        <dbReference type="PROSITE" id="PS50968"/>
    </source>
</evidence>
<comment type="cofactor">
    <cofactor evidence="3">
        <name>(R)-lipoate</name>
        <dbReference type="ChEBI" id="CHEBI:83088"/>
    </cofactor>
    <text evidence="3">Binds 1 lipoyl cofactor covalently.</text>
</comment>
<evidence type="ECO:0000256" key="4">
    <source>
        <dbReference type="PIRSR" id="PIRSR617453-50"/>
    </source>
</evidence>
<proteinExistence type="inferred from homology"/>
<dbReference type="PANTHER" id="PTHR11715:SF3">
    <property type="entry name" value="GLYCINE CLEAVAGE SYSTEM H PROTEIN-RELATED"/>
    <property type="match status" value="1"/>
</dbReference>
<organism evidence="6">
    <name type="scientific">Streptomyces sp. NBC_00060</name>
    <dbReference type="NCBI Taxonomy" id="2975636"/>
    <lineage>
        <taxon>Bacteria</taxon>
        <taxon>Bacillati</taxon>
        <taxon>Actinomycetota</taxon>
        <taxon>Actinomycetes</taxon>
        <taxon>Kitasatosporales</taxon>
        <taxon>Streptomycetaceae</taxon>
        <taxon>Streptomyces</taxon>
    </lineage>
</organism>
<dbReference type="InterPro" id="IPR011053">
    <property type="entry name" value="Single_hybrid_motif"/>
</dbReference>
<dbReference type="AlphaFoldDB" id="A0AAU2HA90"/>
<dbReference type="Gene3D" id="2.40.50.100">
    <property type="match status" value="1"/>
</dbReference>
<dbReference type="HAMAP" id="MF_00272">
    <property type="entry name" value="GcvH"/>
    <property type="match status" value="1"/>
</dbReference>
<dbReference type="Pfam" id="PF01597">
    <property type="entry name" value="GCV_H"/>
    <property type="match status" value="1"/>
</dbReference>